<gene>
    <name evidence="2" type="ORF">CEXT_34471</name>
</gene>
<comment type="caution">
    <text evidence="2">The sequence shown here is derived from an EMBL/GenBank/DDBJ whole genome shotgun (WGS) entry which is preliminary data.</text>
</comment>
<organism evidence="2 3">
    <name type="scientific">Caerostris extrusa</name>
    <name type="common">Bark spider</name>
    <name type="synonym">Caerostris bankana</name>
    <dbReference type="NCBI Taxonomy" id="172846"/>
    <lineage>
        <taxon>Eukaryota</taxon>
        <taxon>Metazoa</taxon>
        <taxon>Ecdysozoa</taxon>
        <taxon>Arthropoda</taxon>
        <taxon>Chelicerata</taxon>
        <taxon>Arachnida</taxon>
        <taxon>Araneae</taxon>
        <taxon>Araneomorphae</taxon>
        <taxon>Entelegynae</taxon>
        <taxon>Araneoidea</taxon>
        <taxon>Araneidae</taxon>
        <taxon>Caerostris</taxon>
    </lineage>
</organism>
<sequence>MRFVPGQPGDERSGLSNQRTKPSTQMPAQKQATDSTAAVKLEKQLAVSCQSQSVCRSAIASDLSPLGNIRPKRPAAATAVHEVRRSFQRVKCHCTTGTPGHWVTKTLLLMPGCCHFSTAAWNLQQQSGVSIHNECSMVEKGKSLMWRPHRLCQLSDVEHSKKPHEGTDGLNDR</sequence>
<protein>
    <submittedName>
        <fullName evidence="2">Uncharacterized protein</fullName>
    </submittedName>
</protein>
<dbReference type="Proteomes" id="UP001054945">
    <property type="component" value="Unassembled WGS sequence"/>
</dbReference>
<reference evidence="2 3" key="1">
    <citation type="submission" date="2021-06" db="EMBL/GenBank/DDBJ databases">
        <title>Caerostris extrusa draft genome.</title>
        <authorList>
            <person name="Kono N."/>
            <person name="Arakawa K."/>
        </authorList>
    </citation>
    <scope>NUCLEOTIDE SEQUENCE [LARGE SCALE GENOMIC DNA]</scope>
</reference>
<feature type="compositionally biased region" description="Polar residues" evidence="1">
    <location>
        <begin position="14"/>
        <end position="35"/>
    </location>
</feature>
<name>A0AAV4WIF3_CAEEX</name>
<evidence type="ECO:0000256" key="1">
    <source>
        <dbReference type="SAM" id="MobiDB-lite"/>
    </source>
</evidence>
<accession>A0AAV4WIF3</accession>
<evidence type="ECO:0000313" key="3">
    <source>
        <dbReference type="Proteomes" id="UP001054945"/>
    </source>
</evidence>
<dbReference type="EMBL" id="BPLR01016265">
    <property type="protein sequence ID" value="GIY82626.1"/>
    <property type="molecule type" value="Genomic_DNA"/>
</dbReference>
<dbReference type="AlphaFoldDB" id="A0AAV4WIF3"/>
<keyword evidence="3" id="KW-1185">Reference proteome</keyword>
<feature type="region of interest" description="Disordered" evidence="1">
    <location>
        <begin position="1"/>
        <end position="35"/>
    </location>
</feature>
<evidence type="ECO:0000313" key="2">
    <source>
        <dbReference type="EMBL" id="GIY82626.1"/>
    </source>
</evidence>
<proteinExistence type="predicted"/>